<dbReference type="Proteomes" id="UP000012179">
    <property type="component" value="Chromosome"/>
</dbReference>
<dbReference type="PANTHER" id="PTHR33992">
    <property type="entry name" value="RIBONUCLEASE P PROTEIN COMPONENT"/>
    <property type="match status" value="1"/>
</dbReference>
<reference evidence="8 9" key="1">
    <citation type="journal article" date="2015" name="Int. J. Syst. Evol. Microbiol.">
        <title>Nitrosospira lacus sp. nov., a psychrotolerant, ammonia-oxidizing bacterium from sandy lake sediment.</title>
        <authorList>
            <person name="Urakawa H."/>
            <person name="Garcia J.C."/>
            <person name="Nielsen J.L."/>
            <person name="Le V.Q."/>
            <person name="Kozlowski J.A."/>
            <person name="Stein L.Y."/>
            <person name="Lim C.K."/>
            <person name="Pommerening-Roser A."/>
            <person name="Martens-Habbena W."/>
            <person name="Stahl D.A."/>
            <person name="Klotz M.G."/>
        </authorList>
    </citation>
    <scope>NUCLEOTIDE SEQUENCE [LARGE SCALE GENOMIC DNA]</scope>
    <source>
        <strain evidence="8 9">APG3</strain>
    </source>
</reference>
<dbReference type="Gene3D" id="3.30.230.10">
    <property type="match status" value="1"/>
</dbReference>
<dbReference type="InterPro" id="IPR020568">
    <property type="entry name" value="Ribosomal_Su5_D2-typ_SF"/>
</dbReference>
<accession>A0A1W6ST51</accession>
<dbReference type="GO" id="GO:0004526">
    <property type="term" value="F:ribonuclease P activity"/>
    <property type="evidence" value="ECO:0007669"/>
    <property type="project" value="UniProtKB-UniRule"/>
</dbReference>
<dbReference type="eggNOG" id="COG0594">
    <property type="taxonomic scope" value="Bacteria"/>
</dbReference>
<protein>
    <recommendedName>
        <fullName evidence="6 7">Ribonuclease P protein component</fullName>
        <shortName evidence="6">RNase P protein</shortName>
        <shortName evidence="6">RNaseP protein</shortName>
        <ecNumber evidence="6 7">3.1.26.5</ecNumber>
    </recommendedName>
    <alternativeName>
        <fullName evidence="6">Protein C5</fullName>
    </alternativeName>
</protein>
<evidence type="ECO:0000313" key="8">
    <source>
        <dbReference type="EMBL" id="ARO88987.1"/>
    </source>
</evidence>
<evidence type="ECO:0000256" key="4">
    <source>
        <dbReference type="ARBA" id="ARBA00022801"/>
    </source>
</evidence>
<dbReference type="GO" id="GO:0042781">
    <property type="term" value="F:3'-tRNA processing endoribonuclease activity"/>
    <property type="evidence" value="ECO:0007669"/>
    <property type="project" value="TreeGrafter"/>
</dbReference>
<proteinExistence type="inferred from homology"/>
<dbReference type="EC" id="3.1.26.5" evidence="6 7"/>
<evidence type="ECO:0000256" key="6">
    <source>
        <dbReference type="HAMAP-Rule" id="MF_00227"/>
    </source>
</evidence>
<evidence type="ECO:0000256" key="1">
    <source>
        <dbReference type="ARBA" id="ARBA00022694"/>
    </source>
</evidence>
<name>A0A1W6ST51_9PROT</name>
<sequence>MRFPKSHRLHQADEFSSVIRFRCSASGEFLQVFAKPNNLVHSRLGLIIAGKVERLAVNRNRAKRLLREIFRARQQELAGLDLVVRLRCRVSPGNAARMTGEAEMLMIQLQRCRG</sequence>
<dbReference type="InterPro" id="IPR014721">
    <property type="entry name" value="Ribsml_uS5_D2-typ_fold_subgr"/>
</dbReference>
<dbReference type="HAMAP" id="MF_00227">
    <property type="entry name" value="RNase_P"/>
    <property type="match status" value="1"/>
</dbReference>
<evidence type="ECO:0000256" key="5">
    <source>
        <dbReference type="ARBA" id="ARBA00022884"/>
    </source>
</evidence>
<dbReference type="GO" id="GO:0000049">
    <property type="term" value="F:tRNA binding"/>
    <property type="evidence" value="ECO:0007669"/>
    <property type="project" value="UniProtKB-UniRule"/>
</dbReference>
<comment type="subunit">
    <text evidence="6">Consists of a catalytic RNA component (M1 or rnpB) and a protein subunit.</text>
</comment>
<dbReference type="Pfam" id="PF00825">
    <property type="entry name" value="Ribonuclease_P"/>
    <property type="match status" value="1"/>
</dbReference>
<dbReference type="SUPFAM" id="SSF54211">
    <property type="entry name" value="Ribosomal protein S5 domain 2-like"/>
    <property type="match status" value="1"/>
</dbReference>
<evidence type="ECO:0000256" key="2">
    <source>
        <dbReference type="ARBA" id="ARBA00022722"/>
    </source>
</evidence>
<dbReference type="RefSeq" id="WP_081607241.1">
    <property type="nucleotide sequence ID" value="NZ_CP021106.3"/>
</dbReference>
<comment type="catalytic activity">
    <reaction evidence="6">
        <text>Endonucleolytic cleavage of RNA, removing 5'-extranucleotides from tRNA precursor.</text>
        <dbReference type="EC" id="3.1.26.5"/>
    </reaction>
</comment>
<keyword evidence="5 6" id="KW-0694">RNA-binding</keyword>
<dbReference type="NCBIfam" id="TIGR00188">
    <property type="entry name" value="rnpA"/>
    <property type="match status" value="1"/>
</dbReference>
<dbReference type="GO" id="GO:0001682">
    <property type="term" value="P:tRNA 5'-leader removal"/>
    <property type="evidence" value="ECO:0007669"/>
    <property type="project" value="UniProtKB-UniRule"/>
</dbReference>
<dbReference type="EMBL" id="CP021106">
    <property type="protein sequence ID" value="ARO88987.1"/>
    <property type="molecule type" value="Genomic_DNA"/>
</dbReference>
<keyword evidence="4 6" id="KW-0378">Hydrolase</keyword>
<dbReference type="GO" id="GO:0030677">
    <property type="term" value="C:ribonuclease P complex"/>
    <property type="evidence" value="ECO:0007669"/>
    <property type="project" value="TreeGrafter"/>
</dbReference>
<gene>
    <name evidence="6" type="primary">rnpA</name>
    <name evidence="8" type="ORF">EBAPG3_002565</name>
</gene>
<keyword evidence="2 6" id="KW-0540">Nuclease</keyword>
<dbReference type="OrthoDB" id="398329at2"/>
<dbReference type="KEGG" id="nlc:EBAPG3_002565"/>
<keyword evidence="3 6" id="KW-0255">Endonuclease</keyword>
<keyword evidence="9" id="KW-1185">Reference proteome</keyword>
<dbReference type="AlphaFoldDB" id="A0A1W6ST51"/>
<organism evidence="8 9">
    <name type="scientific">Nitrosospira lacus</name>
    <dbReference type="NCBI Taxonomy" id="1288494"/>
    <lineage>
        <taxon>Bacteria</taxon>
        <taxon>Pseudomonadati</taxon>
        <taxon>Pseudomonadota</taxon>
        <taxon>Betaproteobacteria</taxon>
        <taxon>Nitrosomonadales</taxon>
        <taxon>Nitrosomonadaceae</taxon>
        <taxon>Nitrosospira</taxon>
    </lineage>
</organism>
<dbReference type="PANTHER" id="PTHR33992:SF1">
    <property type="entry name" value="RIBONUCLEASE P PROTEIN COMPONENT"/>
    <property type="match status" value="1"/>
</dbReference>
<keyword evidence="1 6" id="KW-0819">tRNA processing</keyword>
<evidence type="ECO:0000313" key="9">
    <source>
        <dbReference type="Proteomes" id="UP000012179"/>
    </source>
</evidence>
<dbReference type="InterPro" id="IPR000100">
    <property type="entry name" value="RNase_P"/>
</dbReference>
<evidence type="ECO:0000256" key="3">
    <source>
        <dbReference type="ARBA" id="ARBA00022759"/>
    </source>
</evidence>
<comment type="similarity">
    <text evidence="6">Belongs to the RnpA family.</text>
</comment>
<comment type="function">
    <text evidence="6">RNaseP catalyzes the removal of the 5'-leader sequence from pre-tRNA to produce the mature 5'-terminus. It can also cleave other RNA substrates such as 4.5S RNA. The protein component plays an auxiliary but essential role in vivo by binding to the 5'-leader sequence and broadening the substrate specificity of the ribozyme.</text>
</comment>
<evidence type="ECO:0000256" key="7">
    <source>
        <dbReference type="NCBIfam" id="TIGR00188"/>
    </source>
</evidence>